<dbReference type="CDD" id="cd08255">
    <property type="entry name" value="2-desacetyl-2-hydroxyethyl_bacteriochlorophyllide_like"/>
    <property type="match status" value="1"/>
</dbReference>
<sequence>MTARSLFFTGQTEIALREMPITEPADGEVRVRTTASAISAGTELLVYRGQVPESMAADESIDALDGDFEYPLQYGYAAVGRVTAVGNDVDDAWLDRRVFGFNPHESHFVTTPAALREVPETLSDAEAALLANAEAAVNFLLDGRPALGERVAVFGQGVVGLLTTALLADLPLETLVTVDGYERRRDLSISLGADVAIDPDDDLDARLDGHEPPRGADLAYELSGQPDALDDAIDVVGTAGQVIIGSWYGTKPMHLDLGGTFHRSRIRLQSSQVSTIDPVDRGRWSKERRLGEACRLLERIDAERLVTHRVPIERADDAYRLLDERPREAIGVLLTY</sequence>
<organism evidence="7 8">
    <name type="scientific">Halococcus salifodinae DSM 8989</name>
    <dbReference type="NCBI Taxonomy" id="1227456"/>
    <lineage>
        <taxon>Archaea</taxon>
        <taxon>Methanobacteriati</taxon>
        <taxon>Methanobacteriota</taxon>
        <taxon>Stenosarchaea group</taxon>
        <taxon>Halobacteria</taxon>
        <taxon>Halobacteriales</taxon>
        <taxon>Halococcaceae</taxon>
        <taxon>Halococcus</taxon>
    </lineage>
</organism>
<evidence type="ECO:0000313" key="8">
    <source>
        <dbReference type="Proteomes" id="UP000011625"/>
    </source>
</evidence>
<keyword evidence="5" id="KW-0560">Oxidoreductase</keyword>
<dbReference type="InterPro" id="IPR013149">
    <property type="entry name" value="ADH-like_C"/>
</dbReference>
<dbReference type="Proteomes" id="UP000011625">
    <property type="component" value="Unassembled WGS sequence"/>
</dbReference>
<keyword evidence="3" id="KW-0479">Metal-binding</keyword>
<dbReference type="OrthoDB" id="168897at2157"/>
<evidence type="ECO:0000256" key="3">
    <source>
        <dbReference type="ARBA" id="ARBA00022723"/>
    </source>
</evidence>
<protein>
    <submittedName>
        <fullName evidence="7">Putative zinc-binding dehydrogenase</fullName>
    </submittedName>
</protein>
<gene>
    <name evidence="7" type="ORF">C450_08862</name>
</gene>
<dbReference type="PANTHER" id="PTHR43350:SF19">
    <property type="entry name" value="D-GULOSIDE 3-DEHYDROGENASE"/>
    <property type="match status" value="1"/>
</dbReference>
<evidence type="ECO:0000259" key="6">
    <source>
        <dbReference type="Pfam" id="PF00107"/>
    </source>
</evidence>
<dbReference type="Pfam" id="PF00107">
    <property type="entry name" value="ADH_zinc_N"/>
    <property type="match status" value="1"/>
</dbReference>
<comment type="caution">
    <text evidence="7">The sequence shown here is derived from an EMBL/GenBank/DDBJ whole genome shotgun (WGS) entry which is preliminary data.</text>
</comment>
<comment type="similarity">
    <text evidence="2">Belongs to the zinc-containing alcohol dehydrogenase family.</text>
</comment>
<dbReference type="GO" id="GO:0016491">
    <property type="term" value="F:oxidoreductase activity"/>
    <property type="evidence" value="ECO:0007669"/>
    <property type="project" value="UniProtKB-KW"/>
</dbReference>
<dbReference type="InterPro" id="IPR011032">
    <property type="entry name" value="GroES-like_sf"/>
</dbReference>
<comment type="cofactor">
    <cofactor evidence="1">
        <name>Zn(2+)</name>
        <dbReference type="ChEBI" id="CHEBI:29105"/>
    </cofactor>
</comment>
<dbReference type="PANTHER" id="PTHR43350">
    <property type="entry name" value="NAD-DEPENDENT ALCOHOL DEHYDROGENASE"/>
    <property type="match status" value="1"/>
</dbReference>
<evidence type="ECO:0000256" key="2">
    <source>
        <dbReference type="ARBA" id="ARBA00008072"/>
    </source>
</evidence>
<evidence type="ECO:0000256" key="1">
    <source>
        <dbReference type="ARBA" id="ARBA00001947"/>
    </source>
</evidence>
<keyword evidence="8" id="KW-1185">Reference proteome</keyword>
<name>M0N6B2_9EURY</name>
<dbReference type="PATRIC" id="fig|1227456.3.peg.1787"/>
<evidence type="ECO:0000313" key="7">
    <source>
        <dbReference type="EMBL" id="EMA53411.1"/>
    </source>
</evidence>
<dbReference type="InterPro" id="IPR036291">
    <property type="entry name" value="NAD(P)-bd_dom_sf"/>
</dbReference>
<dbReference type="STRING" id="1227456.C450_08862"/>
<keyword evidence="4" id="KW-0862">Zinc</keyword>
<dbReference type="SUPFAM" id="SSF51735">
    <property type="entry name" value="NAD(P)-binding Rossmann-fold domains"/>
    <property type="match status" value="1"/>
</dbReference>
<dbReference type="SUPFAM" id="SSF50129">
    <property type="entry name" value="GroES-like"/>
    <property type="match status" value="1"/>
</dbReference>
<dbReference type="GO" id="GO:0046872">
    <property type="term" value="F:metal ion binding"/>
    <property type="evidence" value="ECO:0007669"/>
    <property type="project" value="UniProtKB-KW"/>
</dbReference>
<dbReference type="Gene3D" id="3.40.50.720">
    <property type="entry name" value="NAD(P)-binding Rossmann-like Domain"/>
    <property type="match status" value="1"/>
</dbReference>
<evidence type="ECO:0000256" key="4">
    <source>
        <dbReference type="ARBA" id="ARBA00022833"/>
    </source>
</evidence>
<dbReference type="EMBL" id="AOME01000051">
    <property type="protein sequence ID" value="EMA53411.1"/>
    <property type="molecule type" value="Genomic_DNA"/>
</dbReference>
<feature type="domain" description="Alcohol dehydrogenase-like C-terminal" evidence="6">
    <location>
        <begin position="159"/>
        <end position="275"/>
    </location>
</feature>
<proteinExistence type="inferred from homology"/>
<evidence type="ECO:0000256" key="5">
    <source>
        <dbReference type="ARBA" id="ARBA00023002"/>
    </source>
</evidence>
<dbReference type="RefSeq" id="WP_005042664.1">
    <property type="nucleotide sequence ID" value="NZ_AOME01000051.1"/>
</dbReference>
<reference evidence="7 8" key="1">
    <citation type="journal article" date="2014" name="PLoS Genet.">
        <title>Phylogenetically driven sequencing of extremely halophilic archaea reveals strategies for static and dynamic osmo-response.</title>
        <authorList>
            <person name="Becker E.A."/>
            <person name="Seitzer P.M."/>
            <person name="Tritt A."/>
            <person name="Larsen D."/>
            <person name="Krusor M."/>
            <person name="Yao A.I."/>
            <person name="Wu D."/>
            <person name="Madern D."/>
            <person name="Eisen J.A."/>
            <person name="Darling A.E."/>
            <person name="Facciotti M.T."/>
        </authorList>
    </citation>
    <scope>NUCLEOTIDE SEQUENCE [LARGE SCALE GENOMIC DNA]</scope>
    <source>
        <strain evidence="7 8">DSM 8989</strain>
    </source>
</reference>
<dbReference type="Gene3D" id="3.90.180.10">
    <property type="entry name" value="Medium-chain alcohol dehydrogenases, catalytic domain"/>
    <property type="match status" value="2"/>
</dbReference>
<accession>M0N6B2</accession>
<dbReference type="AlphaFoldDB" id="M0N6B2"/>